<keyword evidence="2" id="KW-1185">Reference proteome</keyword>
<gene>
    <name evidence="1" type="ORF">SAMN05443144_11287</name>
</gene>
<proteinExistence type="predicted"/>
<evidence type="ECO:0000313" key="2">
    <source>
        <dbReference type="Proteomes" id="UP000184041"/>
    </source>
</evidence>
<organism evidence="1 2">
    <name type="scientific">Fodinibius roseus</name>
    <dbReference type="NCBI Taxonomy" id="1194090"/>
    <lineage>
        <taxon>Bacteria</taxon>
        <taxon>Pseudomonadati</taxon>
        <taxon>Balneolota</taxon>
        <taxon>Balneolia</taxon>
        <taxon>Balneolales</taxon>
        <taxon>Balneolaceae</taxon>
        <taxon>Fodinibius</taxon>
    </lineage>
</organism>
<reference evidence="1 2" key="1">
    <citation type="submission" date="2016-11" db="EMBL/GenBank/DDBJ databases">
        <authorList>
            <person name="Jaros S."/>
            <person name="Januszkiewicz K."/>
            <person name="Wedrychowicz H."/>
        </authorList>
    </citation>
    <scope>NUCLEOTIDE SEQUENCE [LARGE SCALE GENOMIC DNA]</scope>
    <source>
        <strain evidence="1 2">DSM 21986</strain>
    </source>
</reference>
<evidence type="ECO:0000313" key="1">
    <source>
        <dbReference type="EMBL" id="SHF72621.1"/>
    </source>
</evidence>
<dbReference type="AlphaFoldDB" id="A0A1M5E0N8"/>
<dbReference type="RefSeq" id="WP_170864377.1">
    <property type="nucleotide sequence ID" value="NZ_FQUS01000012.1"/>
</dbReference>
<accession>A0A1M5E0N8</accession>
<protein>
    <submittedName>
        <fullName evidence="1">Uncharacterized protein</fullName>
    </submittedName>
</protein>
<dbReference type="STRING" id="1194090.SAMN05443144_11287"/>
<sequence length="45" mass="4880">MIVDGNAGIEIKEIDHCNNMIHPAPQARRGCRGTEMGMAGALIMR</sequence>
<dbReference type="EMBL" id="FQUS01000012">
    <property type="protein sequence ID" value="SHF72621.1"/>
    <property type="molecule type" value="Genomic_DNA"/>
</dbReference>
<dbReference type="Proteomes" id="UP000184041">
    <property type="component" value="Unassembled WGS sequence"/>
</dbReference>
<name>A0A1M5E0N8_9BACT</name>